<dbReference type="PANTHER" id="PTHR13393">
    <property type="entry name" value="SAM-DEPENDENT METHYLTRANSFERASE"/>
    <property type="match status" value="1"/>
</dbReference>
<proteinExistence type="inferred from homology"/>
<evidence type="ECO:0000313" key="7">
    <source>
        <dbReference type="EMBL" id="MFC7357208.1"/>
    </source>
</evidence>
<dbReference type="Proteomes" id="UP001596415">
    <property type="component" value="Unassembled WGS sequence"/>
</dbReference>
<evidence type="ECO:0000313" key="8">
    <source>
        <dbReference type="Proteomes" id="UP001596415"/>
    </source>
</evidence>
<name>A0ABW2MU62_9FLAO</name>
<evidence type="ECO:0000256" key="4">
    <source>
        <dbReference type="ARBA" id="ARBA00022679"/>
    </source>
</evidence>
<gene>
    <name evidence="6 7" type="primary">rlmF</name>
    <name evidence="7" type="ORF">ACFQO1_05890</name>
</gene>
<evidence type="ECO:0000256" key="2">
    <source>
        <dbReference type="ARBA" id="ARBA00022552"/>
    </source>
</evidence>
<accession>A0ABW2MU62</accession>
<dbReference type="GO" id="GO:0052907">
    <property type="term" value="F:23S rRNA (adenine(1618)-N(6))-methyltransferase activity"/>
    <property type="evidence" value="ECO:0007669"/>
    <property type="project" value="UniProtKB-EC"/>
</dbReference>
<comment type="caution">
    <text evidence="7">The sequence shown here is derived from an EMBL/GenBank/DDBJ whole genome shotgun (WGS) entry which is preliminary data.</text>
</comment>
<dbReference type="Pfam" id="PF05971">
    <property type="entry name" value="Methyltransf_10"/>
    <property type="match status" value="1"/>
</dbReference>
<comment type="subcellular location">
    <subcellularLocation>
        <location evidence="6">Cytoplasm</location>
    </subcellularLocation>
</comment>
<keyword evidence="1 6" id="KW-0963">Cytoplasm</keyword>
<keyword evidence="5 6" id="KW-0949">S-adenosyl-L-methionine</keyword>
<dbReference type="InterPro" id="IPR029063">
    <property type="entry name" value="SAM-dependent_MTases_sf"/>
</dbReference>
<comment type="catalytic activity">
    <reaction evidence="6">
        <text>adenosine(1618) in 23S rRNA + S-adenosyl-L-methionine = N(6)-methyladenosine(1618) in 23S rRNA + S-adenosyl-L-homocysteine + H(+)</text>
        <dbReference type="Rhea" id="RHEA:16497"/>
        <dbReference type="Rhea" id="RHEA-COMP:10229"/>
        <dbReference type="Rhea" id="RHEA-COMP:10231"/>
        <dbReference type="ChEBI" id="CHEBI:15378"/>
        <dbReference type="ChEBI" id="CHEBI:57856"/>
        <dbReference type="ChEBI" id="CHEBI:59789"/>
        <dbReference type="ChEBI" id="CHEBI:74411"/>
        <dbReference type="ChEBI" id="CHEBI:74449"/>
        <dbReference type="EC" id="2.1.1.181"/>
    </reaction>
</comment>
<comment type="similarity">
    <text evidence="6">Belongs to the methyltransferase superfamily. METTL16/RlmF family.</text>
</comment>
<dbReference type="NCBIfam" id="NF008725">
    <property type="entry name" value="PRK11727.1"/>
    <property type="match status" value="1"/>
</dbReference>
<protein>
    <recommendedName>
        <fullName evidence="6">Ribosomal RNA large subunit methyltransferase F</fullName>
        <ecNumber evidence="6">2.1.1.181</ecNumber>
    </recommendedName>
    <alternativeName>
        <fullName evidence="6">23S rRNA mA1618 methyltransferase</fullName>
    </alternativeName>
    <alternativeName>
        <fullName evidence="6">rRNA adenine N-6-methyltransferase</fullName>
    </alternativeName>
</protein>
<evidence type="ECO:0000256" key="5">
    <source>
        <dbReference type="ARBA" id="ARBA00022691"/>
    </source>
</evidence>
<dbReference type="Gene3D" id="3.40.50.150">
    <property type="entry name" value="Vaccinia Virus protein VP39"/>
    <property type="match status" value="1"/>
</dbReference>
<evidence type="ECO:0000256" key="1">
    <source>
        <dbReference type="ARBA" id="ARBA00022490"/>
    </source>
</evidence>
<dbReference type="InterPro" id="IPR016909">
    <property type="entry name" value="rRNA_lsu_MeTfrase_F"/>
</dbReference>
<keyword evidence="3 6" id="KW-0489">Methyltransferase</keyword>
<dbReference type="HAMAP" id="MF_01848">
    <property type="entry name" value="23SrRNA_methyltr_F"/>
    <property type="match status" value="1"/>
</dbReference>
<dbReference type="EMBL" id="JBHTBN010000002">
    <property type="protein sequence ID" value="MFC7357208.1"/>
    <property type="molecule type" value="Genomic_DNA"/>
</dbReference>
<organism evidence="7 8">
    <name type="scientific">Jejudonia soesokkakensis</name>
    <dbReference type="NCBI Taxonomy" id="1323432"/>
    <lineage>
        <taxon>Bacteria</taxon>
        <taxon>Pseudomonadati</taxon>
        <taxon>Bacteroidota</taxon>
        <taxon>Flavobacteriia</taxon>
        <taxon>Flavobacteriales</taxon>
        <taxon>Flavobacteriaceae</taxon>
        <taxon>Jejudonia</taxon>
    </lineage>
</organism>
<dbReference type="CDD" id="cd02440">
    <property type="entry name" value="AdoMet_MTases"/>
    <property type="match status" value="1"/>
</dbReference>
<dbReference type="PIRSF" id="PIRSF029038">
    <property type="entry name" value="Mtase_YbiN_prd"/>
    <property type="match status" value="1"/>
</dbReference>
<dbReference type="SUPFAM" id="SSF53335">
    <property type="entry name" value="S-adenosyl-L-methionine-dependent methyltransferases"/>
    <property type="match status" value="1"/>
</dbReference>
<evidence type="ECO:0000256" key="6">
    <source>
        <dbReference type="HAMAP-Rule" id="MF_01848"/>
    </source>
</evidence>
<dbReference type="PANTHER" id="PTHR13393:SF0">
    <property type="entry name" value="RNA N6-ADENOSINE-METHYLTRANSFERASE METTL16"/>
    <property type="match status" value="1"/>
</dbReference>
<reference evidence="8" key="1">
    <citation type="journal article" date="2019" name="Int. J. Syst. Evol. Microbiol.">
        <title>The Global Catalogue of Microorganisms (GCM) 10K type strain sequencing project: providing services to taxonomists for standard genome sequencing and annotation.</title>
        <authorList>
            <consortium name="The Broad Institute Genomics Platform"/>
            <consortium name="The Broad Institute Genome Sequencing Center for Infectious Disease"/>
            <person name="Wu L."/>
            <person name="Ma J."/>
        </authorList>
    </citation>
    <scope>NUCLEOTIDE SEQUENCE [LARGE SCALE GENOMIC DNA]</scope>
    <source>
        <strain evidence="8">CGMCC 1.16306</strain>
    </source>
</reference>
<comment type="function">
    <text evidence="6">Specifically methylates the adenine in position 1618 of 23S rRNA.</text>
</comment>
<dbReference type="EC" id="2.1.1.181" evidence="6"/>
<sequence length="308" mass="35051">MFYLFNINTIFVSLNEKLLHPNNIHRDSYHFKALIKTHQPLSAYVFINDHGTETIDFSTPEAVYNLNKALLKHHYKVTDWNIPAHYLCPPIPGRVDYLHYIKDLLSETASETVKGLDIGTGANAIYCLLGAQAFNWKMVGCDIDINAVASAIENVNATEGLSEKIEIRHQNDNAHIFKGIIKPDEYFDFTVCNPPFYPSEEAATKETLRKLRNLSEDKIAFKTKKDVLLNFGGQSHELWCNGGEALFIKRMIKQSVSYKNQVGIFTTLVSNASNLNKLYKQLDKLKATHQTIKMSIGNKISHLLVWNY</sequence>
<evidence type="ECO:0000256" key="3">
    <source>
        <dbReference type="ARBA" id="ARBA00022603"/>
    </source>
</evidence>
<keyword evidence="8" id="KW-1185">Reference proteome</keyword>
<keyword evidence="4 6" id="KW-0808">Transferase</keyword>
<dbReference type="InterPro" id="IPR010286">
    <property type="entry name" value="METTL16/RlmF"/>
</dbReference>
<keyword evidence="2 6" id="KW-0698">rRNA processing</keyword>